<evidence type="ECO:0000259" key="2">
    <source>
        <dbReference type="Pfam" id="PF00497"/>
    </source>
</evidence>
<gene>
    <name evidence="3" type="ORF">D477_019393</name>
</gene>
<dbReference type="SUPFAM" id="SSF53850">
    <property type="entry name" value="Periplasmic binding protein-like II"/>
    <property type="match status" value="1"/>
</dbReference>
<dbReference type="EMBL" id="ANPE02000251">
    <property type="protein sequence ID" value="EMY32588.1"/>
    <property type="molecule type" value="Genomic_DNA"/>
</dbReference>
<evidence type="ECO:0000313" key="3">
    <source>
        <dbReference type="EMBL" id="EMY32588.1"/>
    </source>
</evidence>
<dbReference type="Pfam" id="PF00497">
    <property type="entry name" value="SBP_bac_3"/>
    <property type="match status" value="1"/>
</dbReference>
<dbReference type="RefSeq" id="WP_005273607.1">
    <property type="nucleotide sequence ID" value="NZ_ANPE02000251.1"/>
</dbReference>
<dbReference type="OrthoDB" id="6150901at2"/>
<feature type="chain" id="PRO_5004113304" evidence="1">
    <location>
        <begin position="34"/>
        <end position="173"/>
    </location>
</feature>
<name>N1V2V4_9MICC</name>
<dbReference type="PROSITE" id="PS51257">
    <property type="entry name" value="PROKAR_LIPOPROTEIN"/>
    <property type="match status" value="1"/>
</dbReference>
<keyword evidence="4" id="KW-1185">Reference proteome</keyword>
<keyword evidence="3" id="KW-0449">Lipoprotein</keyword>
<feature type="domain" description="Solute-binding protein family 3/N-terminal" evidence="2">
    <location>
        <begin position="68"/>
        <end position="137"/>
    </location>
</feature>
<dbReference type="Gene3D" id="3.40.190.10">
    <property type="entry name" value="Periplasmic binding protein-like II"/>
    <property type="match status" value="1"/>
</dbReference>
<protein>
    <submittedName>
        <fullName evidence="3">Lipoprotein</fullName>
    </submittedName>
</protein>
<dbReference type="Proteomes" id="UP000010729">
    <property type="component" value="Unassembled WGS sequence"/>
</dbReference>
<dbReference type="InterPro" id="IPR001638">
    <property type="entry name" value="Solute-binding_3/MltF_N"/>
</dbReference>
<dbReference type="AlphaFoldDB" id="N1V2V4"/>
<sequence length="173" mass="18710">MEPSTRLSRRARPFAARLAGLLLVAALAGCGLAMPTDPDGTLQDITGGTLRVGVTESVTENHDFVRLQPGAEPAGIEPELVRGFAATREASIEWVEGSEHQLVEDLKHGELDLVIGGLANDTPWSKHAGMTRPYAETRDERGKTVKHVMLVLMGENAFLLALDQYLLGQEVDL</sequence>
<feature type="signal peptide" evidence="1">
    <location>
        <begin position="1"/>
        <end position="33"/>
    </location>
</feature>
<proteinExistence type="predicted"/>
<organism evidence="3 4">
    <name type="scientific">Arthrobacter crystallopoietes BAB-32</name>
    <dbReference type="NCBI Taxonomy" id="1246476"/>
    <lineage>
        <taxon>Bacteria</taxon>
        <taxon>Bacillati</taxon>
        <taxon>Actinomycetota</taxon>
        <taxon>Actinomycetes</taxon>
        <taxon>Micrococcales</taxon>
        <taxon>Micrococcaceae</taxon>
        <taxon>Crystallibacter</taxon>
    </lineage>
</organism>
<comment type="caution">
    <text evidence="3">The sequence shown here is derived from an EMBL/GenBank/DDBJ whole genome shotgun (WGS) entry which is preliminary data.</text>
</comment>
<accession>N1V2V4</accession>
<evidence type="ECO:0000256" key="1">
    <source>
        <dbReference type="SAM" id="SignalP"/>
    </source>
</evidence>
<reference evidence="3 4" key="1">
    <citation type="journal article" date="2013" name="Genome Announc.">
        <title>Draft Genome Sequence of Arthrobacter crystallopoietes Strain BAB-32, Revealing Genes for Bioremediation.</title>
        <authorList>
            <person name="Joshi M.N."/>
            <person name="Pandit A.S."/>
            <person name="Sharma A."/>
            <person name="Pandya R.V."/>
            <person name="Desai S.M."/>
            <person name="Saxena A.K."/>
            <person name="Bagatharia S.B."/>
        </authorList>
    </citation>
    <scope>NUCLEOTIDE SEQUENCE [LARGE SCALE GENOMIC DNA]</scope>
    <source>
        <strain evidence="3 4">BAB-32</strain>
    </source>
</reference>
<keyword evidence="1" id="KW-0732">Signal</keyword>
<evidence type="ECO:0000313" key="4">
    <source>
        <dbReference type="Proteomes" id="UP000010729"/>
    </source>
</evidence>